<accession>A0A9D5A1U2</accession>
<evidence type="ECO:0000313" key="5">
    <source>
        <dbReference type="EMBL" id="KAI5392360.1"/>
    </source>
</evidence>
<evidence type="ECO:0000256" key="1">
    <source>
        <dbReference type="ARBA" id="ARBA00004123"/>
    </source>
</evidence>
<evidence type="ECO:0000256" key="2">
    <source>
        <dbReference type="ARBA" id="ARBA00022763"/>
    </source>
</evidence>
<dbReference type="InterPro" id="IPR039776">
    <property type="entry name" value="Pds5"/>
</dbReference>
<dbReference type="GO" id="GO:0006281">
    <property type="term" value="P:DNA repair"/>
    <property type="evidence" value="ECO:0007669"/>
    <property type="project" value="UniProtKB-KW"/>
</dbReference>
<dbReference type="EMBL" id="JAMSHJ010000007">
    <property type="protein sequence ID" value="KAI5392360.1"/>
    <property type="molecule type" value="Genomic_DNA"/>
</dbReference>
<dbReference type="EMBL" id="JAMSHJ010000007">
    <property type="protein sequence ID" value="KAI5392361.1"/>
    <property type="molecule type" value="Genomic_DNA"/>
</dbReference>
<dbReference type="GO" id="GO:0005634">
    <property type="term" value="C:nucleus"/>
    <property type="evidence" value="ECO:0007669"/>
    <property type="project" value="UniProtKB-SubCell"/>
</dbReference>
<protein>
    <submittedName>
        <fullName evidence="6">Uncharacterized protein</fullName>
    </submittedName>
</protein>
<dbReference type="Proteomes" id="UP001058974">
    <property type="component" value="Chromosome 7"/>
</dbReference>
<gene>
    <name evidence="5" type="ORF">KIW84_076952</name>
    <name evidence="6" type="ORF">KIW84_076953</name>
</gene>
<dbReference type="GO" id="GO:0007064">
    <property type="term" value="P:mitotic sister chromatid cohesion"/>
    <property type="evidence" value="ECO:0007669"/>
    <property type="project" value="InterPro"/>
</dbReference>
<sequence length="117" mass="13189">MTCSTDSIVLRDDDRDTMKMLRYIAEKLSKNLTPSVDQLLQLLDKLELVLSNLDHDPPKPIQGSPVLPIKTLISDQVMRHTNEDVKISCSACLTEIARITTPNSPYDDEHMKVLVLT</sequence>
<evidence type="ECO:0000313" key="7">
    <source>
        <dbReference type="Proteomes" id="UP001058974"/>
    </source>
</evidence>
<comment type="subcellular location">
    <subcellularLocation>
        <location evidence="1">Nucleus</location>
    </subcellularLocation>
</comment>
<dbReference type="Pfam" id="PF20168">
    <property type="entry name" value="PDS5"/>
    <property type="match status" value="1"/>
</dbReference>
<keyword evidence="4" id="KW-0539">Nucleus</keyword>
<dbReference type="Gramene" id="Psat07G0695200-T1">
    <property type="protein sequence ID" value="KAI5392360.1"/>
    <property type="gene ID" value="KIW84_076952"/>
</dbReference>
<keyword evidence="7" id="KW-1185">Reference proteome</keyword>
<comment type="caution">
    <text evidence="6">The sequence shown here is derived from an EMBL/GenBank/DDBJ whole genome shotgun (WGS) entry which is preliminary data.</text>
</comment>
<dbReference type="PANTHER" id="PTHR12663">
    <property type="entry name" value="ANDROGEN INDUCED INHIBITOR OF PROLIFERATION AS3 / PDS5-RELATED"/>
    <property type="match status" value="1"/>
</dbReference>
<keyword evidence="2" id="KW-0227">DNA damage</keyword>
<organism evidence="6 7">
    <name type="scientific">Pisum sativum</name>
    <name type="common">Garden pea</name>
    <name type="synonym">Lathyrus oleraceus</name>
    <dbReference type="NCBI Taxonomy" id="3888"/>
    <lineage>
        <taxon>Eukaryota</taxon>
        <taxon>Viridiplantae</taxon>
        <taxon>Streptophyta</taxon>
        <taxon>Embryophyta</taxon>
        <taxon>Tracheophyta</taxon>
        <taxon>Spermatophyta</taxon>
        <taxon>Magnoliopsida</taxon>
        <taxon>eudicotyledons</taxon>
        <taxon>Gunneridae</taxon>
        <taxon>Pentapetalae</taxon>
        <taxon>rosids</taxon>
        <taxon>fabids</taxon>
        <taxon>Fabales</taxon>
        <taxon>Fabaceae</taxon>
        <taxon>Papilionoideae</taxon>
        <taxon>50 kb inversion clade</taxon>
        <taxon>NPAAA clade</taxon>
        <taxon>Hologalegina</taxon>
        <taxon>IRL clade</taxon>
        <taxon>Fabeae</taxon>
        <taxon>Lathyrus</taxon>
    </lineage>
</organism>
<proteinExistence type="predicted"/>
<dbReference type="PANTHER" id="PTHR12663:SF69">
    <property type="entry name" value="SISTER CHROMATID COHESION PROTEIN PDS5 HOMOLOG E"/>
    <property type="match status" value="1"/>
</dbReference>
<reference evidence="6 7" key="1">
    <citation type="journal article" date="2022" name="Nat. Genet.">
        <title>Improved pea reference genome and pan-genome highlight genomic features and evolutionary characteristics.</title>
        <authorList>
            <person name="Yang T."/>
            <person name="Liu R."/>
            <person name="Luo Y."/>
            <person name="Hu S."/>
            <person name="Wang D."/>
            <person name="Wang C."/>
            <person name="Pandey M.K."/>
            <person name="Ge S."/>
            <person name="Xu Q."/>
            <person name="Li N."/>
            <person name="Li G."/>
            <person name="Huang Y."/>
            <person name="Saxena R.K."/>
            <person name="Ji Y."/>
            <person name="Li M."/>
            <person name="Yan X."/>
            <person name="He Y."/>
            <person name="Liu Y."/>
            <person name="Wang X."/>
            <person name="Xiang C."/>
            <person name="Varshney R.K."/>
            <person name="Ding H."/>
            <person name="Gao S."/>
            <person name="Zong X."/>
        </authorList>
    </citation>
    <scope>NUCLEOTIDE SEQUENCE [LARGE SCALE GENOMIC DNA]</scope>
    <source>
        <strain evidence="6 7">cv. Zhongwan 6</strain>
    </source>
</reference>
<dbReference type="Gramene" id="Psat07G0695300-T1">
    <property type="protein sequence ID" value="KAI5392361.1"/>
    <property type="gene ID" value="KIW84_076953"/>
</dbReference>
<keyword evidence="3" id="KW-0234">DNA repair</keyword>
<dbReference type="AlphaFoldDB" id="A0A9D5A1U2"/>
<dbReference type="GO" id="GO:0000785">
    <property type="term" value="C:chromatin"/>
    <property type="evidence" value="ECO:0007669"/>
    <property type="project" value="TreeGrafter"/>
</dbReference>
<evidence type="ECO:0000313" key="6">
    <source>
        <dbReference type="EMBL" id="KAI5392361.1"/>
    </source>
</evidence>
<evidence type="ECO:0000256" key="3">
    <source>
        <dbReference type="ARBA" id="ARBA00023204"/>
    </source>
</evidence>
<name>A0A9D5A1U2_PEA</name>
<evidence type="ECO:0000256" key="4">
    <source>
        <dbReference type="ARBA" id="ARBA00023242"/>
    </source>
</evidence>